<dbReference type="PANTHER" id="PTHR13832">
    <property type="entry name" value="PROTEIN PHOSPHATASE 2C"/>
    <property type="match status" value="1"/>
</dbReference>
<gene>
    <name evidence="2" type="ORF">UFOPK4306_02708</name>
</gene>
<reference evidence="2" key="1">
    <citation type="submission" date="2020-05" db="EMBL/GenBank/DDBJ databases">
        <authorList>
            <person name="Chiriac C."/>
            <person name="Salcher M."/>
            <person name="Ghai R."/>
            <person name="Kavagutti S V."/>
        </authorList>
    </citation>
    <scope>NUCLEOTIDE SEQUENCE</scope>
</reference>
<dbReference type="AlphaFoldDB" id="A0A6J7UT82"/>
<dbReference type="Pfam" id="PF00481">
    <property type="entry name" value="PP2C"/>
    <property type="match status" value="1"/>
</dbReference>
<dbReference type="PROSITE" id="PS51746">
    <property type="entry name" value="PPM_2"/>
    <property type="match status" value="1"/>
</dbReference>
<organism evidence="2">
    <name type="scientific">freshwater metagenome</name>
    <dbReference type="NCBI Taxonomy" id="449393"/>
    <lineage>
        <taxon>unclassified sequences</taxon>
        <taxon>metagenomes</taxon>
        <taxon>ecological metagenomes</taxon>
    </lineage>
</organism>
<dbReference type="InterPro" id="IPR036457">
    <property type="entry name" value="PPM-type-like_dom_sf"/>
</dbReference>
<evidence type="ECO:0000313" key="2">
    <source>
        <dbReference type="EMBL" id="CAB5069159.1"/>
    </source>
</evidence>
<name>A0A6J7UT82_9ZZZZ</name>
<proteinExistence type="predicted"/>
<evidence type="ECO:0000259" key="1">
    <source>
        <dbReference type="PROSITE" id="PS51746"/>
    </source>
</evidence>
<dbReference type="EMBL" id="CAFBQP010000203">
    <property type="protein sequence ID" value="CAB5069159.1"/>
    <property type="molecule type" value="Genomic_DNA"/>
</dbReference>
<dbReference type="GO" id="GO:0004722">
    <property type="term" value="F:protein serine/threonine phosphatase activity"/>
    <property type="evidence" value="ECO:0007669"/>
    <property type="project" value="InterPro"/>
</dbReference>
<feature type="domain" description="PPM-type phosphatase" evidence="1">
    <location>
        <begin position="1"/>
        <end position="407"/>
    </location>
</feature>
<dbReference type="Gene3D" id="3.60.40.10">
    <property type="entry name" value="PPM-type phosphatase domain"/>
    <property type="match status" value="2"/>
</dbReference>
<dbReference type="SUPFAM" id="SSF81606">
    <property type="entry name" value="PP2C-like"/>
    <property type="match status" value="1"/>
</dbReference>
<protein>
    <submittedName>
        <fullName evidence="2">Unannotated protein</fullName>
    </submittedName>
</protein>
<dbReference type="InterPro" id="IPR015655">
    <property type="entry name" value="PP2C"/>
</dbReference>
<dbReference type="PANTHER" id="PTHR13832:SF827">
    <property type="entry name" value="PROTEIN PHOSPHATASE 1L"/>
    <property type="match status" value="1"/>
</dbReference>
<dbReference type="InterPro" id="IPR001932">
    <property type="entry name" value="PPM-type_phosphatase-like_dom"/>
</dbReference>
<sequence>MEKGKLAADFCAITMEADINAAIEAGGLREFVANLPTYGPALHERLRQRFFMDADIFADENGVPKSSYTRELVRGGTTSTVVFHLEGDDDKKQDEKVVFGWVGDSGGKIFLESEDGKITILDGTEDHGGSNRAEYARLEARRQTGAFTGQLCYDTSRADHDSQYVRMYAEDGSLPFYTPAAIVATFAREDHGTALAALAKDPENEALKASAQTCLERITATQEAFLSSPQKVAYDKLVAYHAKNGELQKNPANLELKAQVEARLAEWRKANLAYTSSPEYAAQSRINKGTTKDDGYGGYLVGPDSNKYGKQVRLAVTRSFGDFAGHQVGVSAEMEVKEFLVKDLPTARRRMVFVASDGVHDCYTDEDLAKLVMSGKSNAELLTEFVEKSRKLFGNQADDISFVLKEF</sequence>
<accession>A0A6J7UT82</accession>